<protein>
    <submittedName>
        <fullName evidence="1">Uncharacterized protein</fullName>
    </submittedName>
</protein>
<name>A0A1J9P371_9EURO</name>
<accession>A0A1J9P371</accession>
<comment type="caution">
    <text evidence="1">The sequence shown here is derived from an EMBL/GenBank/DDBJ whole genome shotgun (WGS) entry which is preliminary data.</text>
</comment>
<gene>
    <name evidence="1" type="ORF">AJ78_08631</name>
</gene>
<reference evidence="1 2" key="1">
    <citation type="submission" date="2015-07" db="EMBL/GenBank/DDBJ databases">
        <title>Emmonsia species relationships and genome sequence.</title>
        <authorList>
            <consortium name="The Broad Institute Genomics Platform"/>
            <person name="Cuomo C.A."/>
            <person name="Munoz J.F."/>
            <person name="Imamovic A."/>
            <person name="Priest M.E."/>
            <person name="Young S."/>
            <person name="Clay O.K."/>
            <person name="McEwen J.G."/>
        </authorList>
    </citation>
    <scope>NUCLEOTIDE SEQUENCE [LARGE SCALE GENOMIC DNA]</scope>
    <source>
        <strain evidence="1 2">UAMH 9510</strain>
    </source>
</reference>
<evidence type="ECO:0000313" key="1">
    <source>
        <dbReference type="EMBL" id="OJD10314.1"/>
    </source>
</evidence>
<organism evidence="1 2">
    <name type="scientific">Emergomyces pasteurianus Ep9510</name>
    <dbReference type="NCBI Taxonomy" id="1447872"/>
    <lineage>
        <taxon>Eukaryota</taxon>
        <taxon>Fungi</taxon>
        <taxon>Dikarya</taxon>
        <taxon>Ascomycota</taxon>
        <taxon>Pezizomycotina</taxon>
        <taxon>Eurotiomycetes</taxon>
        <taxon>Eurotiomycetidae</taxon>
        <taxon>Onygenales</taxon>
        <taxon>Ajellomycetaceae</taxon>
        <taxon>Emergomyces</taxon>
    </lineage>
</organism>
<proteinExistence type="predicted"/>
<evidence type="ECO:0000313" key="2">
    <source>
        <dbReference type="Proteomes" id="UP000182235"/>
    </source>
</evidence>
<dbReference type="AlphaFoldDB" id="A0A1J9P371"/>
<dbReference type="Proteomes" id="UP000182235">
    <property type="component" value="Unassembled WGS sequence"/>
</dbReference>
<keyword evidence="2" id="KW-1185">Reference proteome</keyword>
<sequence length="90" mass="10494">MNEETGIRFQASSKKLSIIHRDSLWYLNTAASYHISHDKRFFQNLRKPELGEESPAEGLDSEMVFSSHHRKCRSAVKWGRSQPLERTLYA</sequence>
<dbReference type="VEuPathDB" id="FungiDB:AJ78_08631"/>
<dbReference type="EMBL" id="LGRN01000851">
    <property type="protein sequence ID" value="OJD10314.1"/>
    <property type="molecule type" value="Genomic_DNA"/>
</dbReference>